<dbReference type="EMBL" id="CP036298">
    <property type="protein sequence ID" value="QDV22548.1"/>
    <property type="molecule type" value="Genomic_DNA"/>
</dbReference>
<dbReference type="AlphaFoldDB" id="A0A518G1S1"/>
<reference evidence="2 3" key="1">
    <citation type="submission" date="2019-02" db="EMBL/GenBank/DDBJ databases">
        <title>Deep-cultivation of Planctomycetes and their phenomic and genomic characterization uncovers novel biology.</title>
        <authorList>
            <person name="Wiegand S."/>
            <person name="Jogler M."/>
            <person name="Boedeker C."/>
            <person name="Pinto D."/>
            <person name="Vollmers J."/>
            <person name="Rivas-Marin E."/>
            <person name="Kohn T."/>
            <person name="Peeters S.H."/>
            <person name="Heuer A."/>
            <person name="Rast P."/>
            <person name="Oberbeckmann S."/>
            <person name="Bunk B."/>
            <person name="Jeske O."/>
            <person name="Meyerdierks A."/>
            <person name="Storesund J.E."/>
            <person name="Kallscheuer N."/>
            <person name="Luecker S."/>
            <person name="Lage O.M."/>
            <person name="Pohl T."/>
            <person name="Merkel B.J."/>
            <person name="Hornburger P."/>
            <person name="Mueller R.-W."/>
            <person name="Bruemmer F."/>
            <person name="Labrenz M."/>
            <person name="Spormann A.M."/>
            <person name="Op den Camp H."/>
            <person name="Overmann J."/>
            <person name="Amann R."/>
            <person name="Jetten M.S.M."/>
            <person name="Mascher T."/>
            <person name="Medema M.H."/>
            <person name="Devos D.P."/>
            <person name="Kaster A.-K."/>
            <person name="Ovreas L."/>
            <person name="Rohde M."/>
            <person name="Galperin M.Y."/>
            <person name="Jogler C."/>
        </authorList>
    </citation>
    <scope>NUCLEOTIDE SEQUENCE [LARGE SCALE GENOMIC DNA]</scope>
    <source>
        <strain evidence="2 3">Q31a</strain>
    </source>
</reference>
<dbReference type="Gene3D" id="1.10.443.10">
    <property type="entry name" value="Intergrase catalytic core"/>
    <property type="match status" value="1"/>
</dbReference>
<dbReference type="GO" id="GO:0006310">
    <property type="term" value="P:DNA recombination"/>
    <property type="evidence" value="ECO:0007669"/>
    <property type="project" value="UniProtKB-KW"/>
</dbReference>
<dbReference type="InterPro" id="IPR011010">
    <property type="entry name" value="DNA_brk_join_enz"/>
</dbReference>
<keyword evidence="3" id="KW-1185">Reference proteome</keyword>
<dbReference type="GO" id="GO:0003677">
    <property type="term" value="F:DNA binding"/>
    <property type="evidence" value="ECO:0007669"/>
    <property type="project" value="InterPro"/>
</dbReference>
<keyword evidence="1" id="KW-0233">DNA recombination</keyword>
<proteinExistence type="predicted"/>
<gene>
    <name evidence="2" type="ORF">Q31a_08340</name>
</gene>
<organism evidence="2 3">
    <name type="scientific">Aureliella helgolandensis</name>
    <dbReference type="NCBI Taxonomy" id="2527968"/>
    <lineage>
        <taxon>Bacteria</taxon>
        <taxon>Pseudomonadati</taxon>
        <taxon>Planctomycetota</taxon>
        <taxon>Planctomycetia</taxon>
        <taxon>Pirellulales</taxon>
        <taxon>Pirellulaceae</taxon>
        <taxon>Aureliella</taxon>
    </lineage>
</organism>
<evidence type="ECO:0000256" key="1">
    <source>
        <dbReference type="ARBA" id="ARBA00023172"/>
    </source>
</evidence>
<accession>A0A518G1S1</accession>
<evidence type="ECO:0000313" key="2">
    <source>
        <dbReference type="EMBL" id="QDV22548.1"/>
    </source>
</evidence>
<dbReference type="SUPFAM" id="SSF56349">
    <property type="entry name" value="DNA breaking-rejoining enzymes"/>
    <property type="match status" value="1"/>
</dbReference>
<evidence type="ECO:0000313" key="3">
    <source>
        <dbReference type="Proteomes" id="UP000318017"/>
    </source>
</evidence>
<name>A0A518G1S1_9BACT</name>
<dbReference type="GO" id="GO:0015074">
    <property type="term" value="P:DNA integration"/>
    <property type="evidence" value="ECO:0007669"/>
    <property type="project" value="InterPro"/>
</dbReference>
<sequence length="221" mass="25673">MRSPRGWNEAWPVGRYWRAALVVFFNYGVDTGTVWKTLPFHEPIRWRHISWGRQSPDRELKESSPWGWLYYRRVKTGKAFWRPMNRTVRLHLKSLCPDEPDPDAPVFLGGGTRPNIRFRQLCKLAGISPKRDIESGDERLWVLKDLRKTCATYYDEHVPESSVEILGHSAGGITYRHYAHRAPLAFRAILSLPQPSSFKTLARGFEGQCPCCRRKFEEANS</sequence>
<protein>
    <submittedName>
        <fullName evidence="2">Uncharacterized protein</fullName>
    </submittedName>
</protein>
<dbReference type="KEGG" id="ahel:Q31a_08340"/>
<dbReference type="InterPro" id="IPR013762">
    <property type="entry name" value="Integrase-like_cat_sf"/>
</dbReference>
<dbReference type="Proteomes" id="UP000318017">
    <property type="component" value="Chromosome"/>
</dbReference>